<evidence type="ECO:0000259" key="6">
    <source>
        <dbReference type="Pfam" id="PF14378"/>
    </source>
</evidence>
<feature type="transmembrane region" description="Helical" evidence="5">
    <location>
        <begin position="176"/>
        <end position="197"/>
    </location>
</feature>
<dbReference type="RefSeq" id="WP_213011642.1">
    <property type="nucleotide sequence ID" value="NZ_BOQN01000102.1"/>
</dbReference>
<comment type="subcellular location">
    <subcellularLocation>
        <location evidence="1">Membrane</location>
        <topology evidence="1">Multi-pass membrane protein</topology>
    </subcellularLocation>
</comment>
<accession>A0A919W9B7</accession>
<feature type="transmembrane region" description="Helical" evidence="5">
    <location>
        <begin position="204"/>
        <end position="220"/>
    </location>
</feature>
<dbReference type="Proteomes" id="UP000677082">
    <property type="component" value="Unassembled WGS sequence"/>
</dbReference>
<keyword evidence="2 5" id="KW-0812">Transmembrane</keyword>
<reference evidence="7 8" key="1">
    <citation type="submission" date="2021-03" db="EMBL/GenBank/DDBJ databases">
        <title>Whole genome shotgun sequence of Actinoplanes toevensis NBRC 105298.</title>
        <authorList>
            <person name="Komaki H."/>
            <person name="Tamura T."/>
        </authorList>
    </citation>
    <scope>NUCLEOTIDE SEQUENCE [LARGE SCALE GENOMIC DNA]</scope>
    <source>
        <strain evidence="7 8">NBRC 105298</strain>
    </source>
</reference>
<comment type="caution">
    <text evidence="7">The sequence shown here is derived from an EMBL/GenBank/DDBJ whole genome shotgun (WGS) entry which is preliminary data.</text>
</comment>
<evidence type="ECO:0000313" key="8">
    <source>
        <dbReference type="Proteomes" id="UP000677082"/>
    </source>
</evidence>
<proteinExistence type="predicted"/>
<feature type="transmembrane region" description="Helical" evidence="5">
    <location>
        <begin position="94"/>
        <end position="112"/>
    </location>
</feature>
<keyword evidence="4 5" id="KW-0472">Membrane</keyword>
<evidence type="ECO:0000256" key="4">
    <source>
        <dbReference type="ARBA" id="ARBA00023136"/>
    </source>
</evidence>
<feature type="domain" description="Inositolphosphotransferase Aur1/Ipt1" evidence="6">
    <location>
        <begin position="61"/>
        <end position="242"/>
    </location>
</feature>
<dbReference type="InterPro" id="IPR026841">
    <property type="entry name" value="Aur1/Ipt1"/>
</dbReference>
<dbReference type="EMBL" id="BOQN01000102">
    <property type="protein sequence ID" value="GIM95957.1"/>
    <property type="molecule type" value="Genomic_DNA"/>
</dbReference>
<sequence>MSLLQEKAPNAERSRKIGKRGAEAKRAAREILLVAVLFIAYKFGRLAADGHVGEALANAQHVWHLERILHLPSEYSLQHLFLSHEWLVKTANCYYAYVHFPATAACLIFLYIWRRDRYVPTRRLLAWLTASALVVHLLMPLAPPRMLTAIGMVDTGRLFGPAVYGSPSTDTLTNQYAAMPSLHVAWAVVVALAMIGATRSRSRWRWLWLVHPAITLFVVVVTGNHYWLDAIVAMVLLGLVAAVLNGRATAAVPATATIPKPRVGEA</sequence>
<feature type="transmembrane region" description="Helical" evidence="5">
    <location>
        <begin position="27"/>
        <end position="44"/>
    </location>
</feature>
<keyword evidence="8" id="KW-1185">Reference proteome</keyword>
<evidence type="ECO:0000256" key="3">
    <source>
        <dbReference type="ARBA" id="ARBA00022989"/>
    </source>
</evidence>
<evidence type="ECO:0000256" key="2">
    <source>
        <dbReference type="ARBA" id="ARBA00022692"/>
    </source>
</evidence>
<dbReference type="InterPro" id="IPR052185">
    <property type="entry name" value="IPC_Synthase-Related"/>
</dbReference>
<gene>
    <name evidence="7" type="ORF">Ato02nite_077500</name>
</gene>
<dbReference type="AlphaFoldDB" id="A0A919W9B7"/>
<dbReference type="PANTHER" id="PTHR31310">
    <property type="match status" value="1"/>
</dbReference>
<dbReference type="PANTHER" id="PTHR31310:SF7">
    <property type="entry name" value="PA-PHOSPHATASE RELATED-FAMILY PROTEIN DDB_G0268928"/>
    <property type="match status" value="1"/>
</dbReference>
<organism evidence="7 8">
    <name type="scientific">Paractinoplanes toevensis</name>
    <dbReference type="NCBI Taxonomy" id="571911"/>
    <lineage>
        <taxon>Bacteria</taxon>
        <taxon>Bacillati</taxon>
        <taxon>Actinomycetota</taxon>
        <taxon>Actinomycetes</taxon>
        <taxon>Micromonosporales</taxon>
        <taxon>Micromonosporaceae</taxon>
        <taxon>Paractinoplanes</taxon>
    </lineage>
</organism>
<feature type="transmembrane region" description="Helical" evidence="5">
    <location>
        <begin position="124"/>
        <end position="142"/>
    </location>
</feature>
<dbReference type="GO" id="GO:0016020">
    <property type="term" value="C:membrane"/>
    <property type="evidence" value="ECO:0007669"/>
    <property type="project" value="UniProtKB-SubCell"/>
</dbReference>
<keyword evidence="3 5" id="KW-1133">Transmembrane helix</keyword>
<name>A0A919W9B7_9ACTN</name>
<dbReference type="CDD" id="cd03386">
    <property type="entry name" value="PAP2_Aur1_like"/>
    <property type="match status" value="1"/>
</dbReference>
<evidence type="ECO:0000313" key="7">
    <source>
        <dbReference type="EMBL" id="GIM95957.1"/>
    </source>
</evidence>
<evidence type="ECO:0000256" key="1">
    <source>
        <dbReference type="ARBA" id="ARBA00004141"/>
    </source>
</evidence>
<dbReference type="Pfam" id="PF14378">
    <property type="entry name" value="PAP2_3"/>
    <property type="match status" value="1"/>
</dbReference>
<evidence type="ECO:0000256" key="5">
    <source>
        <dbReference type="SAM" id="Phobius"/>
    </source>
</evidence>
<protein>
    <submittedName>
        <fullName evidence="7">Inositol phosphorylceramide synthase</fullName>
    </submittedName>
</protein>
<feature type="transmembrane region" description="Helical" evidence="5">
    <location>
        <begin position="226"/>
        <end position="244"/>
    </location>
</feature>